<evidence type="ECO:0000313" key="2">
    <source>
        <dbReference type="Proteomes" id="UP000016662"/>
    </source>
</evidence>
<dbReference type="EMBL" id="AWVF01000106">
    <property type="protein sequence ID" value="ERJ96717.1"/>
    <property type="molecule type" value="Genomic_DNA"/>
</dbReference>
<feature type="non-terminal residue" evidence="1">
    <location>
        <position position="1"/>
    </location>
</feature>
<dbReference type="Proteomes" id="UP000016662">
    <property type="component" value="Unassembled WGS sequence"/>
</dbReference>
<accession>U2KWQ3</accession>
<proteinExistence type="predicted"/>
<dbReference type="HOGENOM" id="CLU_3019216_0_0_9"/>
<name>U2KWQ3_9FIRM</name>
<comment type="caution">
    <text evidence="1">The sequence shown here is derived from an EMBL/GenBank/DDBJ whole genome shotgun (WGS) entry which is preliminary data.</text>
</comment>
<organism evidence="1 2">
    <name type="scientific">Ruminococcus callidus ATCC 27760</name>
    <dbReference type="NCBI Taxonomy" id="411473"/>
    <lineage>
        <taxon>Bacteria</taxon>
        <taxon>Bacillati</taxon>
        <taxon>Bacillota</taxon>
        <taxon>Clostridia</taxon>
        <taxon>Eubacteriales</taxon>
        <taxon>Oscillospiraceae</taxon>
        <taxon>Ruminococcus</taxon>
    </lineage>
</organism>
<keyword evidence="2" id="KW-1185">Reference proteome</keyword>
<sequence>AENVKVFCCPEDTQINRHFCTALRAVAVYVFVVDLHGDTGGVIQVFFDVKHMESS</sequence>
<gene>
    <name evidence="1" type="ORF">RUMCAL_00903</name>
</gene>
<dbReference type="STRING" id="411473.RUMCAL_00903"/>
<reference evidence="1 2" key="1">
    <citation type="submission" date="2013-07" db="EMBL/GenBank/DDBJ databases">
        <authorList>
            <person name="Weinstock G."/>
            <person name="Sodergren E."/>
            <person name="Wylie T."/>
            <person name="Fulton L."/>
            <person name="Fulton R."/>
            <person name="Fronick C."/>
            <person name="O'Laughlin M."/>
            <person name="Godfrey J."/>
            <person name="Miner T."/>
            <person name="Herter B."/>
            <person name="Appelbaum E."/>
            <person name="Cordes M."/>
            <person name="Lek S."/>
            <person name="Wollam A."/>
            <person name="Pepin K.H."/>
            <person name="Palsikar V.B."/>
            <person name="Mitreva M."/>
            <person name="Wilson R.K."/>
        </authorList>
    </citation>
    <scope>NUCLEOTIDE SEQUENCE [LARGE SCALE GENOMIC DNA]</scope>
    <source>
        <strain evidence="1 2">ATCC 27760</strain>
    </source>
</reference>
<protein>
    <submittedName>
        <fullName evidence="1">Uncharacterized protein</fullName>
    </submittedName>
</protein>
<dbReference type="AlphaFoldDB" id="U2KWQ3"/>
<evidence type="ECO:0000313" key="1">
    <source>
        <dbReference type="EMBL" id="ERJ96717.1"/>
    </source>
</evidence>